<name>A0A250XC14_9CHLO</name>
<reference evidence="5 6" key="1">
    <citation type="submission" date="2017-08" db="EMBL/GenBank/DDBJ databases">
        <title>Acidophilic green algal genome provides insights into adaptation to an acidic environment.</title>
        <authorList>
            <person name="Hirooka S."/>
            <person name="Hirose Y."/>
            <person name="Kanesaki Y."/>
            <person name="Higuchi S."/>
            <person name="Fujiwara T."/>
            <person name="Onuma R."/>
            <person name="Era A."/>
            <person name="Ohbayashi R."/>
            <person name="Uzuka A."/>
            <person name="Nozaki H."/>
            <person name="Yoshikawa H."/>
            <person name="Miyagishima S.Y."/>
        </authorList>
    </citation>
    <scope>NUCLEOTIDE SEQUENCE [LARGE SCALE GENOMIC DNA]</scope>
    <source>
        <strain evidence="5 6">NIES-2499</strain>
    </source>
</reference>
<feature type="region of interest" description="Disordered" evidence="2">
    <location>
        <begin position="442"/>
        <end position="603"/>
    </location>
</feature>
<dbReference type="PROSITE" id="PS50084">
    <property type="entry name" value="KH_TYPE_1"/>
    <property type="match status" value="1"/>
</dbReference>
<comment type="caution">
    <text evidence="5">The sequence shown here is derived from an EMBL/GenBank/DDBJ whole genome shotgun (WGS) entry which is preliminary data.</text>
</comment>
<evidence type="ECO:0000259" key="3">
    <source>
        <dbReference type="Pfam" id="PF22675"/>
    </source>
</evidence>
<feature type="compositionally biased region" description="Basic and acidic residues" evidence="2">
    <location>
        <begin position="489"/>
        <end position="502"/>
    </location>
</feature>
<evidence type="ECO:0000259" key="4">
    <source>
        <dbReference type="Pfam" id="PF23469"/>
    </source>
</evidence>
<gene>
    <name evidence="5" type="ORF">CEUSTIGMA_g8058.t1</name>
</gene>
<keyword evidence="6" id="KW-1185">Reference proteome</keyword>
<dbReference type="PANTHER" id="PTHR15744">
    <property type="entry name" value="BLOM7"/>
    <property type="match status" value="1"/>
</dbReference>
<feature type="domain" description="ATP-dependent RNA helicase PRP5/DDX46/KHDC4 KH" evidence="4">
    <location>
        <begin position="117"/>
        <end position="184"/>
    </location>
</feature>
<evidence type="ECO:0000256" key="2">
    <source>
        <dbReference type="SAM" id="MobiDB-lite"/>
    </source>
</evidence>
<dbReference type="STRING" id="1157962.A0A250XC14"/>
<proteinExistence type="predicted"/>
<evidence type="ECO:0000313" key="6">
    <source>
        <dbReference type="Proteomes" id="UP000232323"/>
    </source>
</evidence>
<keyword evidence="1" id="KW-0694">RNA-binding</keyword>
<evidence type="ECO:0000256" key="1">
    <source>
        <dbReference type="PROSITE-ProRule" id="PRU00117"/>
    </source>
</evidence>
<protein>
    <recommendedName>
        <fullName evidence="7">K Homology domain-containing protein</fullName>
    </recommendedName>
</protein>
<dbReference type="SUPFAM" id="SSF54791">
    <property type="entry name" value="Eukaryotic type KH-domain (KH-domain type I)"/>
    <property type="match status" value="1"/>
</dbReference>
<dbReference type="Gene3D" id="3.30.1370.10">
    <property type="entry name" value="K Homology domain, type 1"/>
    <property type="match status" value="1"/>
</dbReference>
<evidence type="ECO:0000313" key="5">
    <source>
        <dbReference type="EMBL" id="GAX80623.1"/>
    </source>
</evidence>
<dbReference type="Pfam" id="PF23469">
    <property type="entry name" value="KH_12"/>
    <property type="match status" value="1"/>
</dbReference>
<dbReference type="GO" id="GO:0003723">
    <property type="term" value="F:RNA binding"/>
    <property type="evidence" value="ECO:0007669"/>
    <property type="project" value="UniProtKB-UniRule"/>
</dbReference>
<dbReference type="Pfam" id="PF22675">
    <property type="entry name" value="KH-I_KHDC4-BBP"/>
    <property type="match status" value="1"/>
</dbReference>
<dbReference type="GO" id="GO:0005634">
    <property type="term" value="C:nucleus"/>
    <property type="evidence" value="ECO:0007669"/>
    <property type="project" value="InterPro"/>
</dbReference>
<sequence length="603" mass="63460">MEKKRKWDVVGPDPPSVTLAPVPAATNNTLPGTVPSFSFAGLNSLSLPPFVTFLNPQQLLQPRPVVASTPTVLTQDAVKLAQEAAMAVANKFQDPSRAMSGAVATSSNRNIFEISREDDIMARTGTLIITKGRYYPPGVARDEKEKPIYLKITPGNSVTQTEEQKYSSVNNAAQEIEKMIRGGPLSIPSGPPAPSHHAAIPPPPSLQQSFPPTSTPTPAPNSYSTPAPIQSLPAPQPLMVFVNMPMHPPDYGLAQKINGPGGAYLAHIANSSGSQVQLRGRGSVMAEGPDPLHIYIAGPTQKAVEDAKSLALDLLKTVKDEFSARYPHLAPGIMASTVAAAPPPAVQNVPPYYPTHPQQHPHYPPPHAAAINPYAAQGYSYPPQNAMPHPQHVYPGLPNQHHYPPPNPHASYIHPQQTMIQQPHQSPAAISISAASSVSAPAAPVSQDATEVQAAQPSASISQPSVSESGTPRSVGATSVNSPPRKRSFREFTEAPVHKQQDPEGSPQVPQNPYAHYINPNVAAKAVSSDISLPSTSNTMGPPPPLLKPGSMGPPPPRAPTLSSAPPVDSVAESKTTVEEGGGGLVTGSLAGLVAYGDDDEEE</sequence>
<feature type="domain" description="KHDC4/BBP-like KH-domain type I" evidence="3">
    <location>
        <begin position="248"/>
        <end position="316"/>
    </location>
</feature>
<feature type="region of interest" description="Disordered" evidence="2">
    <location>
        <begin position="390"/>
        <end position="413"/>
    </location>
</feature>
<dbReference type="Proteomes" id="UP000232323">
    <property type="component" value="Unassembled WGS sequence"/>
</dbReference>
<feature type="compositionally biased region" description="Pro residues" evidence="2">
    <location>
        <begin position="189"/>
        <end position="205"/>
    </location>
</feature>
<feature type="region of interest" description="Disordered" evidence="2">
    <location>
        <begin position="183"/>
        <end position="226"/>
    </location>
</feature>
<dbReference type="AlphaFoldDB" id="A0A250XC14"/>
<evidence type="ECO:0008006" key="7">
    <source>
        <dbReference type="Google" id="ProtNLM"/>
    </source>
</evidence>
<accession>A0A250XC14</accession>
<feature type="compositionally biased region" description="Low complexity" evidence="2">
    <location>
        <begin position="442"/>
        <end position="469"/>
    </location>
</feature>
<dbReference type="EMBL" id="BEGY01000054">
    <property type="protein sequence ID" value="GAX80623.1"/>
    <property type="molecule type" value="Genomic_DNA"/>
</dbReference>
<dbReference type="PANTHER" id="PTHR15744:SF0">
    <property type="entry name" value="KH HOMOLOGY DOMAIN-CONTAINING PROTEIN 4"/>
    <property type="match status" value="1"/>
</dbReference>
<organism evidence="5 6">
    <name type="scientific">Chlamydomonas eustigma</name>
    <dbReference type="NCBI Taxonomy" id="1157962"/>
    <lineage>
        <taxon>Eukaryota</taxon>
        <taxon>Viridiplantae</taxon>
        <taxon>Chlorophyta</taxon>
        <taxon>core chlorophytes</taxon>
        <taxon>Chlorophyceae</taxon>
        <taxon>CS clade</taxon>
        <taxon>Chlamydomonadales</taxon>
        <taxon>Chlamydomonadaceae</taxon>
        <taxon>Chlamydomonas</taxon>
    </lineage>
</organism>
<feature type="compositionally biased region" description="Pro residues" evidence="2">
    <location>
        <begin position="541"/>
        <end position="559"/>
    </location>
</feature>
<dbReference type="InterPro" id="IPR055256">
    <property type="entry name" value="KH_1_KHDC4/BBP-like"/>
</dbReference>
<dbReference type="InterPro" id="IPR036612">
    <property type="entry name" value="KH_dom_type_1_sf"/>
</dbReference>
<feature type="compositionally biased region" description="Polar residues" evidence="2">
    <location>
        <begin position="470"/>
        <end position="482"/>
    </location>
</feature>
<feature type="compositionally biased region" description="Polar residues" evidence="2">
    <location>
        <begin position="529"/>
        <end position="539"/>
    </location>
</feature>
<dbReference type="OrthoDB" id="397265at2759"/>
<dbReference type="InterPro" id="IPR031121">
    <property type="entry name" value="RIK/BLOM7"/>
</dbReference>
<dbReference type="InterPro" id="IPR056149">
    <property type="entry name" value="PRP5/DDX46/KHDC4_KH"/>
</dbReference>